<name>A0A9P1IPA6_9PELO</name>
<keyword evidence="2" id="KW-1185">Reference proteome</keyword>
<reference evidence="1" key="1">
    <citation type="submission" date="2022-11" db="EMBL/GenBank/DDBJ databases">
        <authorList>
            <person name="Kikuchi T."/>
        </authorList>
    </citation>
    <scope>NUCLEOTIDE SEQUENCE</scope>
    <source>
        <strain evidence="1">PS1010</strain>
    </source>
</reference>
<accession>A0A9P1IPA6</accession>
<proteinExistence type="predicted"/>
<dbReference type="EMBL" id="CANHGI010000004">
    <property type="protein sequence ID" value="CAI5449463.1"/>
    <property type="molecule type" value="Genomic_DNA"/>
</dbReference>
<sequence>MNEILEEQKPEVLLKKYEQLEQKLILQKKLNEYEKMLRVDYNDVVDTMSAALNEISFKFPRNQEIIDVKNEILKFEEDLDDYLQTIRYEIWKINNDSSFEEMKDIDPFPNAELMIKYENILNSQGVK</sequence>
<dbReference type="Proteomes" id="UP001152747">
    <property type="component" value="Unassembled WGS sequence"/>
</dbReference>
<gene>
    <name evidence="1" type="ORF">CAMP_LOCUS12100</name>
</gene>
<comment type="caution">
    <text evidence="1">The sequence shown here is derived from an EMBL/GenBank/DDBJ whole genome shotgun (WGS) entry which is preliminary data.</text>
</comment>
<evidence type="ECO:0000313" key="1">
    <source>
        <dbReference type="EMBL" id="CAI5449463.1"/>
    </source>
</evidence>
<evidence type="ECO:0000313" key="2">
    <source>
        <dbReference type="Proteomes" id="UP001152747"/>
    </source>
</evidence>
<dbReference type="AlphaFoldDB" id="A0A9P1IPA6"/>
<organism evidence="1 2">
    <name type="scientific">Caenorhabditis angaria</name>
    <dbReference type="NCBI Taxonomy" id="860376"/>
    <lineage>
        <taxon>Eukaryota</taxon>
        <taxon>Metazoa</taxon>
        <taxon>Ecdysozoa</taxon>
        <taxon>Nematoda</taxon>
        <taxon>Chromadorea</taxon>
        <taxon>Rhabditida</taxon>
        <taxon>Rhabditina</taxon>
        <taxon>Rhabditomorpha</taxon>
        <taxon>Rhabditoidea</taxon>
        <taxon>Rhabditidae</taxon>
        <taxon>Peloderinae</taxon>
        <taxon>Caenorhabditis</taxon>
    </lineage>
</organism>
<protein>
    <submittedName>
        <fullName evidence="1">Uncharacterized protein</fullName>
    </submittedName>
</protein>